<keyword evidence="1" id="KW-0732">Signal</keyword>
<reference evidence="2 3" key="1">
    <citation type="journal article" date="2020" name="ISME J.">
        <title>Comparative genomics reveals insights into cyanobacterial evolution and habitat adaptation.</title>
        <authorList>
            <person name="Chen M.Y."/>
            <person name="Teng W.K."/>
            <person name="Zhao L."/>
            <person name="Hu C.X."/>
            <person name="Zhou Y.K."/>
            <person name="Han B.P."/>
            <person name="Song L.R."/>
            <person name="Shu W.S."/>
        </authorList>
    </citation>
    <scope>NUCLEOTIDE SEQUENCE [LARGE SCALE GENOMIC DNA]</scope>
    <source>
        <strain evidence="2 3">FACHB-723</strain>
    </source>
</reference>
<dbReference type="Proteomes" id="UP000642094">
    <property type="component" value="Unassembled WGS sequence"/>
</dbReference>
<dbReference type="RefSeq" id="WP_190402091.1">
    <property type="nucleotide sequence ID" value="NZ_JACJQB010000003.1"/>
</dbReference>
<evidence type="ECO:0000313" key="3">
    <source>
        <dbReference type="Proteomes" id="UP000642094"/>
    </source>
</evidence>
<evidence type="ECO:0000256" key="1">
    <source>
        <dbReference type="SAM" id="SignalP"/>
    </source>
</evidence>
<sequence>MLRQSLSVFASLIAISAFSLPAFAEVPSVYNSWKKEVGSNKACLDKASKALNLLKLKEVRAVRGGFTGRTNQSIASIACIPQNGEYIIFVSIASNNDAQARELRENLKKKL</sequence>
<proteinExistence type="predicted"/>
<accession>A0ABR7ZU08</accession>
<evidence type="ECO:0000313" key="2">
    <source>
        <dbReference type="EMBL" id="MBD2187210.1"/>
    </source>
</evidence>
<evidence type="ECO:0008006" key="4">
    <source>
        <dbReference type="Google" id="ProtNLM"/>
    </source>
</evidence>
<name>A0ABR7ZU08_9CYAN</name>
<feature type="signal peptide" evidence="1">
    <location>
        <begin position="1"/>
        <end position="24"/>
    </location>
</feature>
<gene>
    <name evidence="2" type="ORF">H6F41_03495</name>
</gene>
<comment type="caution">
    <text evidence="2">The sequence shown here is derived from an EMBL/GenBank/DDBJ whole genome shotgun (WGS) entry which is preliminary data.</text>
</comment>
<organism evidence="2 3">
    <name type="scientific">Pseudanabaena mucicola FACHB-723</name>
    <dbReference type="NCBI Taxonomy" id="2692860"/>
    <lineage>
        <taxon>Bacteria</taxon>
        <taxon>Bacillati</taxon>
        <taxon>Cyanobacteriota</taxon>
        <taxon>Cyanophyceae</taxon>
        <taxon>Pseudanabaenales</taxon>
        <taxon>Pseudanabaenaceae</taxon>
        <taxon>Pseudanabaena</taxon>
    </lineage>
</organism>
<keyword evidence="3" id="KW-1185">Reference proteome</keyword>
<protein>
    <recommendedName>
        <fullName evidence="4">DUF4359 domain-containing protein</fullName>
    </recommendedName>
</protein>
<dbReference type="EMBL" id="JACJQB010000003">
    <property type="protein sequence ID" value="MBD2187210.1"/>
    <property type="molecule type" value="Genomic_DNA"/>
</dbReference>
<feature type="chain" id="PRO_5047249100" description="DUF4359 domain-containing protein" evidence="1">
    <location>
        <begin position="25"/>
        <end position="111"/>
    </location>
</feature>